<dbReference type="HOGENOM" id="CLU_2062483_0_0_1"/>
<feature type="compositionally biased region" description="Polar residues" evidence="1">
    <location>
        <begin position="1"/>
        <end position="10"/>
    </location>
</feature>
<evidence type="ECO:0000313" key="3">
    <source>
        <dbReference type="Proteomes" id="UP000019462"/>
    </source>
</evidence>
<accession>W3VFR6</accession>
<feature type="compositionally biased region" description="Low complexity" evidence="1">
    <location>
        <begin position="11"/>
        <end position="20"/>
    </location>
</feature>
<protein>
    <submittedName>
        <fullName evidence="2">Uncharacterized protein</fullName>
    </submittedName>
</protein>
<evidence type="ECO:0000256" key="1">
    <source>
        <dbReference type="SAM" id="MobiDB-lite"/>
    </source>
</evidence>
<dbReference type="Proteomes" id="UP000019462">
    <property type="component" value="Unassembled WGS sequence"/>
</dbReference>
<reference evidence="2 3" key="1">
    <citation type="journal article" date="2014" name="Genome Announc.">
        <title>Genome sequence of the basidiomycetous fungus Pseudozyma aphidis DSM70725, an efficient producer of biosurfactant mannosylerythritol lipids.</title>
        <authorList>
            <person name="Lorenz S."/>
            <person name="Guenther M."/>
            <person name="Grumaz C."/>
            <person name="Rupp S."/>
            <person name="Zibek S."/>
            <person name="Sohn K."/>
        </authorList>
    </citation>
    <scope>NUCLEOTIDE SEQUENCE [LARGE SCALE GENOMIC DNA]</scope>
    <source>
        <strain evidence="3">ATCC 32657 / CBS 517.83 / DSM 70725 / JCM 10318 / NBRC 10182 / NRRL Y-7954 / St-0401</strain>
    </source>
</reference>
<sequence length="119" mass="12410">MSTARLSANASTRVFSYSSRSYSSLSARVARTPAASRSSIQSSSSLLATAARSNALASHSASLSFGVQSRLFSSTMTAAEKQLRPLGPGLCVWSLAVSAPRGSPFFSAPRQLGRTRPPA</sequence>
<dbReference type="EMBL" id="AWNI01000037">
    <property type="protein sequence ID" value="ETS60340.1"/>
    <property type="molecule type" value="Genomic_DNA"/>
</dbReference>
<proteinExistence type="predicted"/>
<keyword evidence="3" id="KW-1185">Reference proteome</keyword>
<feature type="region of interest" description="Disordered" evidence="1">
    <location>
        <begin position="1"/>
        <end position="20"/>
    </location>
</feature>
<organism evidence="2 3">
    <name type="scientific">Moesziomyces aphidis</name>
    <name type="common">Pseudozyma aphidis</name>
    <dbReference type="NCBI Taxonomy" id="84754"/>
    <lineage>
        <taxon>Eukaryota</taxon>
        <taxon>Fungi</taxon>
        <taxon>Dikarya</taxon>
        <taxon>Basidiomycota</taxon>
        <taxon>Ustilaginomycotina</taxon>
        <taxon>Ustilaginomycetes</taxon>
        <taxon>Ustilaginales</taxon>
        <taxon>Ustilaginaceae</taxon>
        <taxon>Moesziomyces</taxon>
    </lineage>
</organism>
<evidence type="ECO:0000313" key="2">
    <source>
        <dbReference type="EMBL" id="ETS60340.1"/>
    </source>
</evidence>
<name>W3VFR6_MOEAP</name>
<comment type="caution">
    <text evidence="2">The sequence shown here is derived from an EMBL/GenBank/DDBJ whole genome shotgun (WGS) entry which is preliminary data.</text>
</comment>
<dbReference type="AlphaFoldDB" id="W3VFR6"/>
<gene>
    <name evidence="2" type="ORF">PaG_05538</name>
</gene>